<gene>
    <name evidence="2" type="ORF">HHL24_19090</name>
</gene>
<reference evidence="2 3" key="1">
    <citation type="submission" date="2020-04" db="EMBL/GenBank/DDBJ databases">
        <title>Paraburkholderia sp. RP-4-7 isolated from soil.</title>
        <authorList>
            <person name="Dahal R.H."/>
        </authorList>
    </citation>
    <scope>NUCLEOTIDE SEQUENCE [LARGE SCALE GENOMIC DNA]</scope>
    <source>
        <strain evidence="2 3">RP-4-7</strain>
    </source>
</reference>
<comment type="cofactor">
    <cofactor evidence="1">
        <name>Fe(2+)</name>
        <dbReference type="ChEBI" id="CHEBI:29033"/>
    </cofactor>
</comment>
<dbReference type="InterPro" id="IPR008775">
    <property type="entry name" value="Phytyl_CoA_dOase-like"/>
</dbReference>
<comment type="caution">
    <text evidence="2">The sequence shown here is derived from an EMBL/GenBank/DDBJ whole genome shotgun (WGS) entry which is preliminary data.</text>
</comment>
<dbReference type="PANTHER" id="PTHR20883:SF48">
    <property type="entry name" value="ECTOINE DIOXYGENASE"/>
    <property type="match status" value="1"/>
</dbReference>
<organism evidence="2 3">
    <name type="scientific">Paraburkholderia polaris</name>
    <dbReference type="NCBI Taxonomy" id="2728848"/>
    <lineage>
        <taxon>Bacteria</taxon>
        <taxon>Pseudomonadati</taxon>
        <taxon>Pseudomonadota</taxon>
        <taxon>Betaproteobacteria</taxon>
        <taxon>Burkholderiales</taxon>
        <taxon>Burkholderiaceae</taxon>
        <taxon>Paraburkholderia</taxon>
    </lineage>
</organism>
<name>A0A848IJK5_9BURK</name>
<keyword evidence="3" id="KW-1185">Reference proteome</keyword>
<dbReference type="Proteomes" id="UP000544134">
    <property type="component" value="Unassembled WGS sequence"/>
</dbReference>
<protein>
    <submittedName>
        <fullName evidence="2">Phytanoyl-CoA dioxygenase family protein</fullName>
    </submittedName>
</protein>
<dbReference type="GO" id="GO:0016706">
    <property type="term" value="F:2-oxoglutarate-dependent dioxygenase activity"/>
    <property type="evidence" value="ECO:0007669"/>
    <property type="project" value="UniProtKB-ARBA"/>
</dbReference>
<dbReference type="SUPFAM" id="SSF51197">
    <property type="entry name" value="Clavaminate synthase-like"/>
    <property type="match status" value="1"/>
</dbReference>
<keyword evidence="2" id="KW-0223">Dioxygenase</keyword>
<accession>A0A848IJK5</accession>
<keyword evidence="2" id="KW-0560">Oxidoreductase</keyword>
<dbReference type="Gene3D" id="2.60.120.620">
    <property type="entry name" value="q2cbj1_9rhob like domain"/>
    <property type="match status" value="1"/>
</dbReference>
<dbReference type="GO" id="GO:0005506">
    <property type="term" value="F:iron ion binding"/>
    <property type="evidence" value="ECO:0007669"/>
    <property type="project" value="UniProtKB-ARBA"/>
</dbReference>
<dbReference type="PANTHER" id="PTHR20883">
    <property type="entry name" value="PHYTANOYL-COA DIOXYGENASE DOMAIN CONTAINING 1"/>
    <property type="match status" value="1"/>
</dbReference>
<dbReference type="EMBL" id="JABBGJ010000019">
    <property type="protein sequence ID" value="NMM00035.1"/>
    <property type="molecule type" value="Genomic_DNA"/>
</dbReference>
<proteinExistence type="predicted"/>
<evidence type="ECO:0000256" key="1">
    <source>
        <dbReference type="ARBA" id="ARBA00001954"/>
    </source>
</evidence>
<evidence type="ECO:0000313" key="2">
    <source>
        <dbReference type="EMBL" id="NMM00035.1"/>
    </source>
</evidence>
<sequence length="235" mass="26466">MQIIAGNFEKQGFLIASSADVQASMRSIRAKFETRFLVRFRDDPLRNRNVIKLLAEDIAVKRFFCSADIVGVLNDPLKIEDPVQTGPIVTHYTASDATGNSYGLPYHQDWPSMGTSTRGVIAWTSITDIGQSGPGLRIIPGSHLHGLWPGMQTDTGYVLNQQEIDGFQDVEIEAGQILFMSPFLVHKTRTSPSSDWKLSLSCRFDDFECRDWDRRNFVSAYRTTVDRQVYLAGLR</sequence>
<dbReference type="Pfam" id="PF05721">
    <property type="entry name" value="PhyH"/>
    <property type="match status" value="1"/>
</dbReference>
<evidence type="ECO:0000313" key="3">
    <source>
        <dbReference type="Proteomes" id="UP000544134"/>
    </source>
</evidence>
<dbReference type="AlphaFoldDB" id="A0A848IJK5"/>
<dbReference type="RefSeq" id="WP_169486982.1">
    <property type="nucleotide sequence ID" value="NZ_JABBGJ010000019.1"/>
</dbReference>